<evidence type="ECO:0000256" key="1">
    <source>
        <dbReference type="SAM" id="Phobius"/>
    </source>
</evidence>
<comment type="caution">
    <text evidence="2">The sequence shown here is derived from an EMBL/GenBank/DDBJ whole genome shotgun (WGS) entry which is preliminary data.</text>
</comment>
<organism evidence="2">
    <name type="scientific">mine drainage metagenome</name>
    <dbReference type="NCBI Taxonomy" id="410659"/>
    <lineage>
        <taxon>unclassified sequences</taxon>
        <taxon>metagenomes</taxon>
        <taxon>ecological metagenomes</taxon>
    </lineage>
</organism>
<keyword evidence="1" id="KW-1133">Transmembrane helix</keyword>
<name>A0A1J5RKS3_9ZZZZ</name>
<dbReference type="InterPro" id="IPR021830">
    <property type="entry name" value="DUF3422"/>
</dbReference>
<sequence length="457" mass="51976">MFSKAAVPWRGETFRVCSVSSALLLRALATMHEYVLRQQLHNEIHARPYEHLLTPLQISHMAYLADAQAQAQAHVHLCRLLENHHLPLPSEGSSFHVADIGQVRLRWERHGEFTSYTFIRPGLATDQQSWFGHCACADISAAWRETIPGALICANHIALLPDHPGDDWPQHDLSAVLDADALVASEVADGQARVYTDLRIHADGFARFVIVSRAISPRRRGRLAQRLLEIETYRMLSLLALPAAREITPLLSQYEQELAQIMDAIRSSQPERDRQTLERLSQLASTVESLYAQHHARFTASSVYYDLANRRITDLHEQQFMGLQTLGQFMDRRLAPAMQTCSHVIRRLQGLSERISRCSNLLRTRVEVQMQQQNRELLASMNRRQYLQLRLQQTVEGLSVAAITYYASSLVGHLFEAMHRWLHVDAAAAQGWSIPVIALAVWLGLRRAHQRLAKVDR</sequence>
<accession>A0A1J5RKS3</accession>
<dbReference type="EMBL" id="MLJW01000303">
    <property type="protein sequence ID" value="OIQ90123.1"/>
    <property type="molecule type" value="Genomic_DNA"/>
</dbReference>
<reference evidence="2" key="1">
    <citation type="submission" date="2016-10" db="EMBL/GenBank/DDBJ databases">
        <title>Sequence of Gallionella enrichment culture.</title>
        <authorList>
            <person name="Poehlein A."/>
            <person name="Muehling M."/>
            <person name="Daniel R."/>
        </authorList>
    </citation>
    <scope>NUCLEOTIDE SEQUENCE</scope>
</reference>
<keyword evidence="1" id="KW-0812">Transmembrane</keyword>
<evidence type="ECO:0000313" key="2">
    <source>
        <dbReference type="EMBL" id="OIQ90123.1"/>
    </source>
</evidence>
<keyword evidence="1" id="KW-0472">Membrane</keyword>
<dbReference type="AlphaFoldDB" id="A0A1J5RKS3"/>
<protein>
    <recommendedName>
        <fullName evidence="3">DUF3422 domain-containing protein</fullName>
    </recommendedName>
</protein>
<evidence type="ECO:0008006" key="3">
    <source>
        <dbReference type="Google" id="ProtNLM"/>
    </source>
</evidence>
<feature type="transmembrane region" description="Helical" evidence="1">
    <location>
        <begin position="427"/>
        <end position="445"/>
    </location>
</feature>
<dbReference type="Pfam" id="PF11902">
    <property type="entry name" value="DUF3422"/>
    <property type="match status" value="1"/>
</dbReference>
<proteinExistence type="predicted"/>
<gene>
    <name evidence="2" type="ORF">GALL_279800</name>
</gene>